<proteinExistence type="inferred from homology"/>
<dbReference type="CDD" id="cd19495">
    <property type="entry name" value="Elp6"/>
    <property type="match status" value="1"/>
</dbReference>
<dbReference type="InterPro" id="IPR018627">
    <property type="entry name" value="ELP6"/>
</dbReference>
<feature type="modified residue" description="1-thioglycine; alternate" evidence="7">
    <location>
        <position position="383"/>
    </location>
</feature>
<evidence type="ECO:0000256" key="3">
    <source>
        <dbReference type="ARBA" id="ARBA00008837"/>
    </source>
</evidence>
<dbReference type="PANTHER" id="PTHR16184:SF6">
    <property type="entry name" value="ELONGATOR COMPLEX PROTEIN 6"/>
    <property type="match status" value="1"/>
</dbReference>
<dbReference type="HAMAP" id="MF_03051">
    <property type="entry name" value="MOCS2A"/>
    <property type="match status" value="1"/>
</dbReference>
<keyword evidence="7" id="KW-0963">Cytoplasm</keyword>
<comment type="subunit">
    <text evidence="7">Heterotetramer; composed of 2 small (MOCS2A) and 2 large (MOCS2B) subunits.</text>
</comment>
<dbReference type="InterPro" id="IPR027417">
    <property type="entry name" value="P-loop_NTPase"/>
</dbReference>
<dbReference type="InterPro" id="IPR003749">
    <property type="entry name" value="ThiS/MoaD-like"/>
</dbReference>
<comment type="PTM">
    <text evidence="7">C-terminal thiocarboxylation occurs in 2 steps, it is first acyl-adenylated (-COAMP) via the hesA/moeB/thiF part of MOCS3, then thiocarboxylated (-COSH) via the rhodanese domain of MOCS3.</text>
</comment>
<sequence>MDRSLNLLDLALRFDEQLAIPSPLNGKVILIEDCVETSGSFVLHQLMKRVLSSNSSDALIFLAFARPFSHYDRILRKLGCNLATHKSNNRLVFFDMLMVKCSDGDQMEDNVSAVAKLFREIQETVRKLQSVTSGNITVMVDDMSLLEIATTGSNSDHVLDFLHYCHTLSSESNCSLVILNHEDIYASMERPAFLLQMVCLADVVIKAEPLASGLANDVHGQLTVLNKGISNSGRGSSRNKLQNFQFRIKENEPSVVDFAISSSIPTCLTLISGDRISRFRLINLSVAMDKEVTKIESDDTSSVEIKVLLFARARELTGVPDLTLKMPSGSTTQKCLDELVLKFPSLEEVRSCVVLALNEEYTTDSAIVQHRDELAIIPPISGG</sequence>
<dbReference type="GO" id="GO:0033588">
    <property type="term" value="C:elongator holoenzyme complex"/>
    <property type="evidence" value="ECO:0007669"/>
    <property type="project" value="InterPro"/>
</dbReference>
<evidence type="ECO:0000256" key="7">
    <source>
        <dbReference type="HAMAP-Rule" id="MF_03051"/>
    </source>
</evidence>
<feature type="modified residue" description="Glycyl adenylate; alternate" evidence="7">
    <location>
        <position position="383"/>
    </location>
</feature>
<dbReference type="Gene3D" id="3.10.20.30">
    <property type="match status" value="1"/>
</dbReference>
<dbReference type="InterPro" id="IPR028887">
    <property type="entry name" value="MOCS2A_euk"/>
</dbReference>
<dbReference type="NCBIfam" id="TIGR01682">
    <property type="entry name" value="moaD"/>
    <property type="match status" value="1"/>
</dbReference>
<keyword evidence="5 7" id="KW-0547">Nucleotide-binding</keyword>
<dbReference type="GO" id="GO:0002098">
    <property type="term" value="P:tRNA wobble uridine modification"/>
    <property type="evidence" value="ECO:0007669"/>
    <property type="project" value="InterPro"/>
</dbReference>
<comment type="subcellular location">
    <subcellularLocation>
        <location evidence="7">Cytoplasm</location>
    </subcellularLocation>
</comment>
<dbReference type="CDD" id="cd00754">
    <property type="entry name" value="Ubl_MoaD"/>
    <property type="match status" value="1"/>
</dbReference>
<dbReference type="InterPro" id="IPR016155">
    <property type="entry name" value="Mopterin_synth/thiamin_S_b"/>
</dbReference>
<dbReference type="Gene3D" id="3.40.50.300">
    <property type="entry name" value="P-loop containing nucleotide triphosphate hydrolases"/>
    <property type="match status" value="1"/>
</dbReference>
<dbReference type="FunFam" id="3.10.20.30:FF:000010">
    <property type="entry name" value="Molybdopterin synthase sulfur carrier subunit"/>
    <property type="match status" value="1"/>
</dbReference>
<evidence type="ECO:0000313" key="8">
    <source>
        <dbReference type="EMBL" id="CAD5327471.1"/>
    </source>
</evidence>
<comment type="similarity">
    <text evidence="7">Belongs to the MoaD family. MOCS2A subfamily.</text>
</comment>
<dbReference type="Proteomes" id="UP000516314">
    <property type="component" value="Chromosome 4"/>
</dbReference>
<dbReference type="GO" id="GO:0000166">
    <property type="term" value="F:nucleotide binding"/>
    <property type="evidence" value="ECO:0007669"/>
    <property type="project" value="UniProtKB-KW"/>
</dbReference>
<dbReference type="PANTHER" id="PTHR16184">
    <property type="entry name" value="ELONGATOR COMPLEX PROTEIN 6"/>
    <property type="match status" value="1"/>
</dbReference>
<evidence type="ECO:0000256" key="4">
    <source>
        <dbReference type="ARBA" id="ARBA00022553"/>
    </source>
</evidence>
<dbReference type="GO" id="GO:1990140">
    <property type="term" value="C:molybdopterin synthase complex"/>
    <property type="evidence" value="ECO:0007669"/>
    <property type="project" value="UniProtKB-UniRule"/>
</dbReference>
<evidence type="ECO:0000256" key="1">
    <source>
        <dbReference type="ARBA" id="ARBA00005043"/>
    </source>
</evidence>
<evidence type="ECO:0000256" key="2">
    <source>
        <dbReference type="ARBA" id="ARBA00005046"/>
    </source>
</evidence>
<dbReference type="UniPathway" id="UPA00988"/>
<dbReference type="GO" id="GO:0006777">
    <property type="term" value="P:Mo-molybdopterin cofactor biosynthetic process"/>
    <property type="evidence" value="ECO:0007669"/>
    <property type="project" value="UniProtKB-UniRule"/>
</dbReference>
<evidence type="ECO:0000256" key="5">
    <source>
        <dbReference type="ARBA" id="ARBA00022741"/>
    </source>
</evidence>
<dbReference type="FunFam" id="3.40.50.300:FF:002160">
    <property type="entry name" value="Elongator complex protein 6"/>
    <property type="match status" value="1"/>
</dbReference>
<dbReference type="Pfam" id="PF09807">
    <property type="entry name" value="ELP6"/>
    <property type="match status" value="1"/>
</dbReference>
<dbReference type="UniPathway" id="UPA00344"/>
<evidence type="ECO:0000313" key="9">
    <source>
        <dbReference type="Proteomes" id="UP000516314"/>
    </source>
</evidence>
<dbReference type="EMBL" id="LR881469">
    <property type="protein sequence ID" value="CAD5327471.1"/>
    <property type="molecule type" value="Genomic_DNA"/>
</dbReference>
<comment type="pathway">
    <text evidence="2 7">Cofactor biosynthesis; molybdopterin biosynthesis.</text>
</comment>
<protein>
    <recommendedName>
        <fullName evidence="7">Molybdopterin synthase sulfur carrier subunit</fullName>
    </recommendedName>
    <alternativeName>
        <fullName evidence="7">Molybdenum cofactor synthesis protein 2 small subunit</fullName>
    </alternativeName>
    <alternativeName>
        <fullName evidence="7">Molybdenum cofactor synthesis protein 2A</fullName>
        <shortName evidence="7">MOCS2A</shortName>
    </alternativeName>
    <alternativeName>
        <fullName evidence="7">Sulfur carrier protein MOCS2A</fullName>
    </alternativeName>
</protein>
<accession>A0A7G2EWZ4</accession>
<dbReference type="SUPFAM" id="SSF54285">
    <property type="entry name" value="MoaD/ThiS"/>
    <property type="match status" value="1"/>
</dbReference>
<dbReference type="InterPro" id="IPR012675">
    <property type="entry name" value="Beta-grasp_dom_sf"/>
</dbReference>
<comment type="pathway">
    <text evidence="1">tRNA modification; 5-methoxycarbonylmethyl-2-thiouridine-tRNA biosynthesis.</text>
</comment>
<comment type="similarity">
    <text evidence="3">Belongs to the ELP6 family.</text>
</comment>
<reference evidence="8 9" key="1">
    <citation type="submission" date="2020-09" db="EMBL/GenBank/DDBJ databases">
        <authorList>
            <person name="Ashkenazy H."/>
        </authorList>
    </citation>
    <scope>NUCLEOTIDE SEQUENCE [LARGE SCALE GENOMIC DNA]</scope>
    <source>
        <strain evidence="9">cv. Cdm-0</strain>
    </source>
</reference>
<keyword evidence="4 7" id="KW-0597">Phosphoprotein</keyword>
<name>A0A7G2EWZ4_ARATH</name>
<evidence type="ECO:0000256" key="6">
    <source>
        <dbReference type="ARBA" id="ARBA00023150"/>
    </source>
</evidence>
<dbReference type="GO" id="GO:0030366">
    <property type="term" value="F:molybdopterin synthase activity"/>
    <property type="evidence" value="ECO:0007669"/>
    <property type="project" value="UniProtKB-UniRule"/>
</dbReference>
<dbReference type="AlphaFoldDB" id="A0A7G2EWZ4"/>
<dbReference type="Pfam" id="PF02597">
    <property type="entry name" value="ThiS"/>
    <property type="match status" value="1"/>
</dbReference>
<gene>
    <name evidence="8" type="ORF">AT9943_LOCUS15170</name>
</gene>
<keyword evidence="6 7" id="KW-0501">Molybdenum cofactor biosynthesis</keyword>
<comment type="function">
    <text evidence="7">Acts as a sulfur carrier required for molybdopterin biosynthesis. Component of the molybdopterin synthase complex that catalyzes the conversion of precursor Z into molybdopterin by mediating the incorporation of 2 sulfur atoms into precursor Z to generate a dithiolene group. In the complex, serves as sulfur donor by being thiocarboxylated (-COSH) at its C-terminus by MOCS3. After interaction with MOCS2B, the sulfur is then transferred to precursor Z to form molybdopterin.</text>
</comment>
<organism evidence="8 9">
    <name type="scientific">Arabidopsis thaliana</name>
    <name type="common">Mouse-ear cress</name>
    <dbReference type="NCBI Taxonomy" id="3702"/>
    <lineage>
        <taxon>Eukaryota</taxon>
        <taxon>Viridiplantae</taxon>
        <taxon>Streptophyta</taxon>
        <taxon>Embryophyta</taxon>
        <taxon>Tracheophyta</taxon>
        <taxon>Spermatophyta</taxon>
        <taxon>Magnoliopsida</taxon>
        <taxon>eudicotyledons</taxon>
        <taxon>Gunneridae</taxon>
        <taxon>Pentapetalae</taxon>
        <taxon>rosids</taxon>
        <taxon>malvids</taxon>
        <taxon>Brassicales</taxon>
        <taxon>Brassicaceae</taxon>
        <taxon>Camelineae</taxon>
        <taxon>Arabidopsis</taxon>
    </lineage>
</organism>